<evidence type="ECO:0000313" key="4">
    <source>
        <dbReference type="Proteomes" id="UP000292564"/>
    </source>
</evidence>
<evidence type="ECO:0000313" key="3">
    <source>
        <dbReference type="EMBL" id="RZU49332.1"/>
    </source>
</evidence>
<comment type="caution">
    <text evidence="3">The sequence shown here is derived from an EMBL/GenBank/DDBJ whole genome shotgun (WGS) entry which is preliminary data.</text>
</comment>
<evidence type="ECO:0000256" key="1">
    <source>
        <dbReference type="SAM" id="MobiDB-lite"/>
    </source>
</evidence>
<proteinExistence type="predicted"/>
<protein>
    <recommendedName>
        <fullName evidence="5">DUF2637 domain-containing protein</fullName>
    </recommendedName>
</protein>
<keyword evidence="2" id="KW-1133">Transmembrane helix</keyword>
<name>A0A4Q7ZF02_9ACTN</name>
<evidence type="ECO:0008006" key="5">
    <source>
        <dbReference type="Google" id="ProtNLM"/>
    </source>
</evidence>
<feature type="region of interest" description="Disordered" evidence="1">
    <location>
        <begin position="279"/>
        <end position="302"/>
    </location>
</feature>
<reference evidence="3 4" key="1">
    <citation type="submission" date="2019-02" db="EMBL/GenBank/DDBJ databases">
        <title>Sequencing the genomes of 1000 actinobacteria strains.</title>
        <authorList>
            <person name="Klenk H.-P."/>
        </authorList>
    </citation>
    <scope>NUCLEOTIDE SEQUENCE [LARGE SCALE GENOMIC DNA]</scope>
    <source>
        <strain evidence="3 4">DSM 45162</strain>
    </source>
</reference>
<evidence type="ECO:0000256" key="2">
    <source>
        <dbReference type="SAM" id="Phobius"/>
    </source>
</evidence>
<keyword evidence="2" id="KW-0472">Membrane</keyword>
<feature type="transmembrane region" description="Helical" evidence="2">
    <location>
        <begin position="122"/>
        <end position="142"/>
    </location>
</feature>
<sequence>MTTTAQVSSPDTRTPRRRLSVDTAQVLVLVVIVLFVGLMAGAASFHHVKEWTLDNSPTGTAAWFGWANAVISELIPTASIIEIGRRRRRNPAASVRYPMVLLVGSVGFSLTAQLAVAKPGPSGWVVSALPALAFLGLSKLVFTATATPRPTNPVTAPMPATSRAPSLDTTRAKVRPAAATPKTRATTTAKKSPPATKTAPRKRTPAKKTSTAAPDTTASAPATATASAPAARQFPEPLLSNARTIARAHRDERGEDINPNQLAVRLRVPTTTATDILTHLHTNPPTPATTRPHNGTTLGVNA</sequence>
<dbReference type="AlphaFoldDB" id="A0A4Q7ZF02"/>
<dbReference type="RefSeq" id="WP_207229754.1">
    <property type="nucleotide sequence ID" value="NZ_SHKY01000001.1"/>
</dbReference>
<accession>A0A4Q7ZF02</accession>
<feature type="compositionally biased region" description="Low complexity" evidence="1">
    <location>
        <begin position="175"/>
        <end position="198"/>
    </location>
</feature>
<gene>
    <name evidence="3" type="ORF">EV385_1077</name>
</gene>
<feature type="transmembrane region" description="Helical" evidence="2">
    <location>
        <begin position="26"/>
        <end position="43"/>
    </location>
</feature>
<feature type="compositionally biased region" description="Low complexity" evidence="1">
    <location>
        <begin position="207"/>
        <end position="232"/>
    </location>
</feature>
<feature type="region of interest" description="Disordered" evidence="1">
    <location>
        <begin position="147"/>
        <end position="238"/>
    </location>
</feature>
<feature type="transmembrane region" description="Helical" evidence="2">
    <location>
        <begin position="95"/>
        <end position="116"/>
    </location>
</feature>
<organism evidence="3 4">
    <name type="scientific">Krasilnikovia cinnamomea</name>
    <dbReference type="NCBI Taxonomy" id="349313"/>
    <lineage>
        <taxon>Bacteria</taxon>
        <taxon>Bacillati</taxon>
        <taxon>Actinomycetota</taxon>
        <taxon>Actinomycetes</taxon>
        <taxon>Micromonosporales</taxon>
        <taxon>Micromonosporaceae</taxon>
        <taxon>Krasilnikovia</taxon>
    </lineage>
</organism>
<feature type="transmembrane region" description="Helical" evidence="2">
    <location>
        <begin position="63"/>
        <end position="83"/>
    </location>
</feature>
<dbReference type="Proteomes" id="UP000292564">
    <property type="component" value="Unassembled WGS sequence"/>
</dbReference>
<dbReference type="EMBL" id="SHKY01000001">
    <property type="protein sequence ID" value="RZU49332.1"/>
    <property type="molecule type" value="Genomic_DNA"/>
</dbReference>
<keyword evidence="4" id="KW-1185">Reference proteome</keyword>
<keyword evidence="2" id="KW-0812">Transmembrane</keyword>